<evidence type="ECO:0000313" key="3">
    <source>
        <dbReference type="Proteomes" id="UP001557470"/>
    </source>
</evidence>
<sequence>MWGASGQVEDSEYPVHQYKTGSTFRQELDSSDWIFSLPILDAEPLSPIWTPSLLLMTTLIPSQVGYPHLSEPWDQPPKQQCPSYSQQASLGHPQEVKGFPICQTAKTL</sequence>
<proteinExistence type="predicted"/>
<feature type="compositionally biased region" description="Polar residues" evidence="1">
    <location>
        <begin position="77"/>
        <end position="89"/>
    </location>
</feature>
<evidence type="ECO:0000313" key="2">
    <source>
        <dbReference type="EMBL" id="KAL1022391.1"/>
    </source>
</evidence>
<name>A0ABD0XLX8_UMBPY</name>
<feature type="region of interest" description="Disordered" evidence="1">
    <location>
        <begin position="70"/>
        <end position="89"/>
    </location>
</feature>
<evidence type="ECO:0000256" key="1">
    <source>
        <dbReference type="SAM" id="MobiDB-lite"/>
    </source>
</evidence>
<gene>
    <name evidence="2" type="ORF">UPYG_G00026300</name>
</gene>
<reference evidence="2 3" key="1">
    <citation type="submission" date="2024-06" db="EMBL/GenBank/DDBJ databases">
        <authorList>
            <person name="Pan Q."/>
            <person name="Wen M."/>
            <person name="Jouanno E."/>
            <person name="Zahm M."/>
            <person name="Klopp C."/>
            <person name="Cabau C."/>
            <person name="Louis A."/>
            <person name="Berthelot C."/>
            <person name="Parey E."/>
            <person name="Roest Crollius H."/>
            <person name="Montfort J."/>
            <person name="Robinson-Rechavi M."/>
            <person name="Bouchez O."/>
            <person name="Lampietro C."/>
            <person name="Lopez Roques C."/>
            <person name="Donnadieu C."/>
            <person name="Postlethwait J."/>
            <person name="Bobe J."/>
            <person name="Verreycken H."/>
            <person name="Guiguen Y."/>
        </authorList>
    </citation>
    <scope>NUCLEOTIDE SEQUENCE [LARGE SCALE GENOMIC DNA]</scope>
    <source>
        <strain evidence="2">Up_M1</strain>
        <tissue evidence="2">Testis</tissue>
    </source>
</reference>
<keyword evidence="3" id="KW-1185">Reference proteome</keyword>
<organism evidence="2 3">
    <name type="scientific">Umbra pygmaea</name>
    <name type="common">Eastern mudminnow</name>
    <dbReference type="NCBI Taxonomy" id="75934"/>
    <lineage>
        <taxon>Eukaryota</taxon>
        <taxon>Metazoa</taxon>
        <taxon>Chordata</taxon>
        <taxon>Craniata</taxon>
        <taxon>Vertebrata</taxon>
        <taxon>Euteleostomi</taxon>
        <taxon>Actinopterygii</taxon>
        <taxon>Neopterygii</taxon>
        <taxon>Teleostei</taxon>
        <taxon>Protacanthopterygii</taxon>
        <taxon>Esociformes</taxon>
        <taxon>Umbridae</taxon>
        <taxon>Umbra</taxon>
    </lineage>
</organism>
<protein>
    <submittedName>
        <fullName evidence="2">Uncharacterized protein</fullName>
    </submittedName>
</protein>
<dbReference type="Proteomes" id="UP001557470">
    <property type="component" value="Unassembled WGS sequence"/>
</dbReference>
<dbReference type="EMBL" id="JAGEUA010000001">
    <property type="protein sequence ID" value="KAL1022391.1"/>
    <property type="molecule type" value="Genomic_DNA"/>
</dbReference>
<accession>A0ABD0XLX8</accession>
<comment type="caution">
    <text evidence="2">The sequence shown here is derived from an EMBL/GenBank/DDBJ whole genome shotgun (WGS) entry which is preliminary data.</text>
</comment>
<dbReference type="AlphaFoldDB" id="A0ABD0XLX8"/>